<dbReference type="Proteomes" id="UP000256257">
    <property type="component" value="Unassembled WGS sequence"/>
</dbReference>
<keyword evidence="2" id="KW-1185">Reference proteome</keyword>
<accession>A0A3D9B6K0</accession>
<comment type="caution">
    <text evidence="1">The sequence shown here is derived from an EMBL/GenBank/DDBJ whole genome shotgun (WGS) entry which is preliminary data.</text>
</comment>
<dbReference type="OrthoDB" id="1254119at2"/>
<gene>
    <name evidence="1" type="ORF">DRF67_06090</name>
</gene>
<dbReference type="RefSeq" id="WP_115927411.1">
    <property type="nucleotide sequence ID" value="NZ_QNVV01000003.1"/>
</dbReference>
<sequence length="163" mass="18443">MKTKKNQTVRILNAQTQLLNYKIWEMQMINSPLLDAQEKDSQYVASKNLRLPNDESEVTVSIYFGGDDQLGSARLKILRTNKPSLYIKTSTDDILMGNCRELIGNVLAIAADITDSNQNPENNKTILRVIIKQGNNRIYDDNHTIDVGNEGATASFTHYITFY</sequence>
<organism evidence="1 2">
    <name type="scientific">Chryseobacterium pennipullorum</name>
    <dbReference type="NCBI Taxonomy" id="2258963"/>
    <lineage>
        <taxon>Bacteria</taxon>
        <taxon>Pseudomonadati</taxon>
        <taxon>Bacteroidota</taxon>
        <taxon>Flavobacteriia</taxon>
        <taxon>Flavobacteriales</taxon>
        <taxon>Weeksellaceae</taxon>
        <taxon>Chryseobacterium group</taxon>
        <taxon>Chryseobacterium</taxon>
    </lineage>
</organism>
<evidence type="ECO:0000313" key="2">
    <source>
        <dbReference type="Proteomes" id="UP000256257"/>
    </source>
</evidence>
<proteinExistence type="predicted"/>
<dbReference type="EMBL" id="QNVV01000003">
    <property type="protein sequence ID" value="REC49119.1"/>
    <property type="molecule type" value="Genomic_DNA"/>
</dbReference>
<protein>
    <submittedName>
        <fullName evidence="1">Uncharacterized protein</fullName>
    </submittedName>
</protein>
<reference evidence="1 2" key="1">
    <citation type="submission" date="2018-06" db="EMBL/GenBank/DDBJ databases">
        <title>Novel Chryseobacterium species.</title>
        <authorList>
            <person name="Newman J."/>
            <person name="Hugo C."/>
            <person name="Oosthuizen L."/>
            <person name="Charimba G."/>
        </authorList>
    </citation>
    <scope>NUCLEOTIDE SEQUENCE [LARGE SCALE GENOMIC DNA]</scope>
    <source>
        <strain evidence="1 2">7_F195</strain>
    </source>
</reference>
<evidence type="ECO:0000313" key="1">
    <source>
        <dbReference type="EMBL" id="REC49119.1"/>
    </source>
</evidence>
<name>A0A3D9B6K0_9FLAO</name>
<dbReference type="AlphaFoldDB" id="A0A3D9B6K0"/>